<dbReference type="AlphaFoldDB" id="A0A9W6D1W7"/>
<comment type="caution">
    <text evidence="1">The sequence shown here is derived from an EMBL/GenBank/DDBJ whole genome shotgun (WGS) entry which is preliminary data.</text>
</comment>
<accession>A0A9W6D1W7</accession>
<evidence type="ECO:0000313" key="1">
    <source>
        <dbReference type="EMBL" id="GLI33748.1"/>
    </source>
</evidence>
<keyword evidence="2" id="KW-1185">Reference proteome</keyword>
<gene>
    <name evidence="1" type="ORF">DAMNIGENAA_11810</name>
</gene>
<organism evidence="1 2">
    <name type="scientific">Desulforhabdus amnigena</name>
    <dbReference type="NCBI Taxonomy" id="40218"/>
    <lineage>
        <taxon>Bacteria</taxon>
        <taxon>Pseudomonadati</taxon>
        <taxon>Thermodesulfobacteriota</taxon>
        <taxon>Syntrophobacteria</taxon>
        <taxon>Syntrophobacterales</taxon>
        <taxon>Syntrophobacteraceae</taxon>
        <taxon>Desulforhabdus</taxon>
    </lineage>
</organism>
<evidence type="ECO:0000313" key="2">
    <source>
        <dbReference type="Proteomes" id="UP001144372"/>
    </source>
</evidence>
<name>A0A9W6D1W7_9BACT</name>
<reference evidence="1" key="1">
    <citation type="submission" date="2022-12" db="EMBL/GenBank/DDBJ databases">
        <title>Reference genome sequencing for broad-spectrum identification of bacterial and archaeal isolates by mass spectrometry.</title>
        <authorList>
            <person name="Sekiguchi Y."/>
            <person name="Tourlousse D.M."/>
        </authorList>
    </citation>
    <scope>NUCLEOTIDE SEQUENCE</scope>
    <source>
        <strain evidence="1">ASRB1</strain>
    </source>
</reference>
<proteinExistence type="predicted"/>
<sequence>MVEGMDRLEVLSLRKKGMSILVGEAVKSTPRHATSLTPSPEGTEPVTCHLRSKGIYAVGVAGNGIVVYVALHN</sequence>
<dbReference type="EMBL" id="BSDR01000001">
    <property type="protein sequence ID" value="GLI33748.1"/>
    <property type="molecule type" value="Genomic_DNA"/>
</dbReference>
<dbReference type="Proteomes" id="UP001144372">
    <property type="component" value="Unassembled WGS sequence"/>
</dbReference>
<protein>
    <submittedName>
        <fullName evidence="1">Uncharacterized protein</fullName>
    </submittedName>
</protein>